<dbReference type="AlphaFoldDB" id="A0A146EYS7"/>
<organism evidence="2 3">
    <name type="scientific">Aspergillus kawachii</name>
    <name type="common">White koji mold</name>
    <name type="synonym">Aspergillus awamori var. kawachi</name>
    <dbReference type="NCBI Taxonomy" id="1069201"/>
    <lineage>
        <taxon>Eukaryota</taxon>
        <taxon>Fungi</taxon>
        <taxon>Dikarya</taxon>
        <taxon>Ascomycota</taxon>
        <taxon>Pezizomycotina</taxon>
        <taxon>Eurotiomycetes</taxon>
        <taxon>Eurotiomycetidae</taxon>
        <taxon>Eurotiales</taxon>
        <taxon>Aspergillaceae</taxon>
        <taxon>Aspergillus</taxon>
        <taxon>Aspergillus subgen. Circumdati</taxon>
    </lineage>
</organism>
<comment type="caution">
    <text evidence="2">The sequence shown here is derived from an EMBL/GenBank/DDBJ whole genome shotgun (WGS) entry which is preliminary data.</text>
</comment>
<dbReference type="EMBL" id="BCWF01000001">
    <property type="protein sequence ID" value="GAT18731.1"/>
    <property type="molecule type" value="Genomic_DNA"/>
</dbReference>
<evidence type="ECO:0000256" key="1">
    <source>
        <dbReference type="SAM" id="SignalP"/>
    </source>
</evidence>
<evidence type="ECO:0000313" key="2">
    <source>
        <dbReference type="EMBL" id="GAT18731.1"/>
    </source>
</evidence>
<name>A0A146EYS7_ASPKA</name>
<reference evidence="3" key="2">
    <citation type="submission" date="2016-02" db="EMBL/GenBank/DDBJ databases">
        <title>Genome sequencing of Aspergillus luchuensis NBRC 4314.</title>
        <authorList>
            <person name="Yamada O."/>
        </authorList>
    </citation>
    <scope>NUCLEOTIDE SEQUENCE [LARGE SCALE GENOMIC DNA]</scope>
    <source>
        <strain evidence="3">RIB 2604</strain>
    </source>
</reference>
<gene>
    <name evidence="2" type="ORF">RIB2604_00102260</name>
</gene>
<accession>A0A146EYS7</accession>
<reference evidence="2 3" key="1">
    <citation type="journal article" date="2016" name="DNA Res.">
        <title>Genome sequence of Aspergillus luchuensis NBRC 4314.</title>
        <authorList>
            <person name="Yamada O."/>
            <person name="Machida M."/>
            <person name="Hosoyama A."/>
            <person name="Goto M."/>
            <person name="Takahashi T."/>
            <person name="Futagami T."/>
            <person name="Yamagata Y."/>
            <person name="Takeuchi M."/>
            <person name="Kobayashi T."/>
            <person name="Koike H."/>
            <person name="Abe K."/>
            <person name="Asai K."/>
            <person name="Arita M."/>
            <person name="Fujita N."/>
            <person name="Fukuda K."/>
            <person name="Higa K."/>
            <person name="Horikawa H."/>
            <person name="Ishikawa T."/>
            <person name="Jinno K."/>
            <person name="Kato Y."/>
            <person name="Kirimura K."/>
            <person name="Mizutani O."/>
            <person name="Nakasone K."/>
            <person name="Sano M."/>
            <person name="Shiraishi Y."/>
            <person name="Tsukahara M."/>
            <person name="Gomi K."/>
        </authorList>
    </citation>
    <scope>NUCLEOTIDE SEQUENCE [LARGE SCALE GENOMIC DNA]</scope>
    <source>
        <strain evidence="2 3">RIB 2604</strain>
    </source>
</reference>
<keyword evidence="1" id="KW-0732">Signal</keyword>
<dbReference type="Proteomes" id="UP000075230">
    <property type="component" value="Unassembled WGS sequence"/>
</dbReference>
<proteinExistence type="predicted"/>
<protein>
    <submittedName>
        <fullName evidence="2">Efflux pump antibiotic resistance protein</fullName>
    </submittedName>
</protein>
<sequence length="124" mass="13489">MANWCQMVKHLTGGCLLALTATSELSHSPTSGKTTSFGVKDWEEKPRAISTKTAASRINSPWPHERGTHQIGDAVHGLLAACDGRSAVVLGWRCKRSRERDPPTGPTRTVSALRLCTLGPRWVD</sequence>
<feature type="signal peptide" evidence="1">
    <location>
        <begin position="1"/>
        <end position="22"/>
    </location>
</feature>
<evidence type="ECO:0000313" key="3">
    <source>
        <dbReference type="Proteomes" id="UP000075230"/>
    </source>
</evidence>
<feature type="chain" id="PRO_5007523498" evidence="1">
    <location>
        <begin position="23"/>
        <end position="124"/>
    </location>
</feature>